<dbReference type="EMBL" id="JAGGLL010000010">
    <property type="protein sequence ID" value="MBP2021784.1"/>
    <property type="molecule type" value="Genomic_DNA"/>
</dbReference>
<gene>
    <name evidence="1" type="ORF">J2Z44_001580</name>
</gene>
<protein>
    <submittedName>
        <fullName evidence="1">Uncharacterized protein</fullName>
    </submittedName>
</protein>
<accession>A0ABS4K553</accession>
<proteinExistence type="predicted"/>
<keyword evidence="2" id="KW-1185">Reference proteome</keyword>
<sequence length="44" mass="5163">MAAFFSFFNVISYSLSDGQVEIRARKMGMKYPEEIRVMIKDEVK</sequence>
<reference evidence="1 2" key="1">
    <citation type="submission" date="2021-03" db="EMBL/GenBank/DDBJ databases">
        <title>Genomic Encyclopedia of Type Strains, Phase IV (KMG-IV): sequencing the most valuable type-strain genomes for metagenomic binning, comparative biology and taxonomic classification.</title>
        <authorList>
            <person name="Goeker M."/>
        </authorList>
    </citation>
    <scope>NUCLEOTIDE SEQUENCE [LARGE SCALE GENOMIC DNA]</scope>
    <source>
        <strain evidence="1 2">DSM 28650</strain>
    </source>
</reference>
<evidence type="ECO:0000313" key="2">
    <source>
        <dbReference type="Proteomes" id="UP001519308"/>
    </source>
</evidence>
<dbReference type="Proteomes" id="UP001519308">
    <property type="component" value="Unassembled WGS sequence"/>
</dbReference>
<comment type="caution">
    <text evidence="1">The sequence shown here is derived from an EMBL/GenBank/DDBJ whole genome shotgun (WGS) entry which is preliminary data.</text>
</comment>
<name>A0ABS4K553_9CLOT</name>
<dbReference type="RefSeq" id="WP_021283759.1">
    <property type="nucleotide sequence ID" value="NZ_JAGGLL010000010.1"/>
</dbReference>
<organism evidence="1 2">
    <name type="scientific">Clostridium punense</name>
    <dbReference type="NCBI Taxonomy" id="1054297"/>
    <lineage>
        <taxon>Bacteria</taxon>
        <taxon>Bacillati</taxon>
        <taxon>Bacillota</taxon>
        <taxon>Clostridia</taxon>
        <taxon>Eubacteriales</taxon>
        <taxon>Clostridiaceae</taxon>
        <taxon>Clostridium</taxon>
    </lineage>
</organism>
<evidence type="ECO:0000313" key="1">
    <source>
        <dbReference type="EMBL" id="MBP2021784.1"/>
    </source>
</evidence>